<dbReference type="AlphaFoldDB" id="A0A0E9UPV5"/>
<protein>
    <submittedName>
        <fullName evidence="1">Uncharacterized protein</fullName>
    </submittedName>
</protein>
<reference evidence="1" key="2">
    <citation type="journal article" date="2015" name="Fish Shellfish Immunol.">
        <title>Early steps in the European eel (Anguilla anguilla)-Vibrio vulnificus interaction in the gills: Role of the RtxA13 toxin.</title>
        <authorList>
            <person name="Callol A."/>
            <person name="Pajuelo D."/>
            <person name="Ebbesson L."/>
            <person name="Teles M."/>
            <person name="MacKenzie S."/>
            <person name="Amaro C."/>
        </authorList>
    </citation>
    <scope>NUCLEOTIDE SEQUENCE</scope>
</reference>
<organism evidence="1">
    <name type="scientific">Anguilla anguilla</name>
    <name type="common">European freshwater eel</name>
    <name type="synonym">Muraena anguilla</name>
    <dbReference type="NCBI Taxonomy" id="7936"/>
    <lineage>
        <taxon>Eukaryota</taxon>
        <taxon>Metazoa</taxon>
        <taxon>Chordata</taxon>
        <taxon>Craniata</taxon>
        <taxon>Vertebrata</taxon>
        <taxon>Euteleostomi</taxon>
        <taxon>Actinopterygii</taxon>
        <taxon>Neopterygii</taxon>
        <taxon>Teleostei</taxon>
        <taxon>Anguilliformes</taxon>
        <taxon>Anguillidae</taxon>
        <taxon>Anguilla</taxon>
    </lineage>
</organism>
<name>A0A0E9UPV5_ANGAN</name>
<dbReference type="EMBL" id="GBXM01040796">
    <property type="protein sequence ID" value="JAH67781.1"/>
    <property type="molecule type" value="Transcribed_RNA"/>
</dbReference>
<evidence type="ECO:0000313" key="1">
    <source>
        <dbReference type="EMBL" id="JAH67781.1"/>
    </source>
</evidence>
<sequence length="24" mass="2787">MLKQRGEIEFFTLVTGSFRTLISL</sequence>
<accession>A0A0E9UPV5</accession>
<proteinExistence type="predicted"/>
<reference evidence="1" key="1">
    <citation type="submission" date="2014-11" db="EMBL/GenBank/DDBJ databases">
        <authorList>
            <person name="Amaro Gonzalez C."/>
        </authorList>
    </citation>
    <scope>NUCLEOTIDE SEQUENCE</scope>
</reference>